<accession>A0ABR6KRJ0</accession>
<sequence>MTIRLQINLKRAIHNSKVIYWRLLAGTAIMLGQKKLSTFVAGRAQPVLERERKTNASDP</sequence>
<name>A0ABR6KRJ0_9BACT</name>
<dbReference type="Proteomes" id="UP000533637">
    <property type="component" value="Unassembled WGS sequence"/>
</dbReference>
<dbReference type="EMBL" id="JACHOC010000006">
    <property type="protein sequence ID" value="MBB4623399.1"/>
    <property type="molecule type" value="Genomic_DNA"/>
</dbReference>
<comment type="caution">
    <text evidence="1">The sequence shown here is derived from an EMBL/GenBank/DDBJ whole genome shotgun (WGS) entry which is preliminary data.</text>
</comment>
<protein>
    <submittedName>
        <fullName evidence="1">Uncharacterized protein</fullName>
    </submittedName>
</protein>
<evidence type="ECO:0000313" key="1">
    <source>
        <dbReference type="EMBL" id="MBB4623399.1"/>
    </source>
</evidence>
<keyword evidence="2" id="KW-1185">Reference proteome</keyword>
<gene>
    <name evidence="1" type="ORF">GGQ57_003311</name>
</gene>
<evidence type="ECO:0000313" key="2">
    <source>
        <dbReference type="Proteomes" id="UP000533637"/>
    </source>
</evidence>
<organism evidence="1 2">
    <name type="scientific">Parabacteroides faecis</name>
    <dbReference type="NCBI Taxonomy" id="1217282"/>
    <lineage>
        <taxon>Bacteria</taxon>
        <taxon>Pseudomonadati</taxon>
        <taxon>Bacteroidota</taxon>
        <taxon>Bacteroidia</taxon>
        <taxon>Bacteroidales</taxon>
        <taxon>Tannerellaceae</taxon>
        <taxon>Parabacteroides</taxon>
    </lineage>
</organism>
<proteinExistence type="predicted"/>
<reference evidence="1 2" key="1">
    <citation type="submission" date="2020-08" db="EMBL/GenBank/DDBJ databases">
        <title>Genomic Encyclopedia of Type Strains, Phase IV (KMG-IV): sequencing the most valuable type-strain genomes for metagenomic binning, comparative biology and taxonomic classification.</title>
        <authorList>
            <person name="Goeker M."/>
        </authorList>
    </citation>
    <scope>NUCLEOTIDE SEQUENCE [LARGE SCALE GENOMIC DNA]</scope>
    <source>
        <strain evidence="1 2">DSM 102983</strain>
    </source>
</reference>